<dbReference type="Pfam" id="PF04493">
    <property type="entry name" value="Endonuclease_5"/>
    <property type="match status" value="1"/>
</dbReference>
<dbReference type="PANTHER" id="PTHR28511">
    <property type="entry name" value="ENDONUCLEASE V"/>
    <property type="match status" value="1"/>
</dbReference>
<keyword evidence="6" id="KW-0234">DNA repair</keyword>
<dbReference type="CDD" id="cd06559">
    <property type="entry name" value="Endonuclease_V"/>
    <property type="match status" value="1"/>
</dbReference>
<keyword evidence="5 6" id="KW-0378">Hydrolase</keyword>
<keyword evidence="2 6" id="KW-0963">Cytoplasm</keyword>
<dbReference type="RefSeq" id="WP_192761151.1">
    <property type="nucleotide sequence ID" value="NZ_JADBDZ010000001.1"/>
</dbReference>
<name>A0ABR9JWA2_9ACTN</name>
<dbReference type="PANTHER" id="PTHR28511:SF1">
    <property type="entry name" value="ENDONUCLEASE V"/>
    <property type="match status" value="1"/>
</dbReference>
<evidence type="ECO:0000256" key="3">
    <source>
        <dbReference type="ARBA" id="ARBA00022722"/>
    </source>
</evidence>
<dbReference type="EC" id="3.1.21.7" evidence="6"/>
<proteinExistence type="inferred from homology"/>
<protein>
    <recommendedName>
        <fullName evidence="6">Endonuclease V</fullName>
        <ecNumber evidence="6">3.1.21.7</ecNumber>
    </recommendedName>
    <alternativeName>
        <fullName evidence="6">Deoxyinosine 3'endonuclease</fullName>
    </alternativeName>
    <alternativeName>
        <fullName evidence="6">Deoxyribonuclease V</fullName>
        <shortName evidence="6">DNase V</shortName>
    </alternativeName>
</protein>
<keyword evidence="4 6" id="KW-0255">Endonuclease</keyword>
<evidence type="ECO:0000256" key="2">
    <source>
        <dbReference type="ARBA" id="ARBA00022490"/>
    </source>
</evidence>
<evidence type="ECO:0000256" key="6">
    <source>
        <dbReference type="HAMAP-Rule" id="MF_00801"/>
    </source>
</evidence>
<evidence type="ECO:0000256" key="4">
    <source>
        <dbReference type="ARBA" id="ARBA00022759"/>
    </source>
</evidence>
<dbReference type="HAMAP" id="MF_00801">
    <property type="entry name" value="Endonuclease_5"/>
    <property type="match status" value="1"/>
</dbReference>
<dbReference type="Proteomes" id="UP000627838">
    <property type="component" value="Unassembled WGS sequence"/>
</dbReference>
<comment type="catalytic activity">
    <reaction evidence="6">
        <text>Endonucleolytic cleavage at apurinic or apyrimidinic sites to products with a 5'-phosphate.</text>
        <dbReference type="EC" id="3.1.21.7"/>
    </reaction>
</comment>
<comment type="subcellular location">
    <subcellularLocation>
        <location evidence="1 6">Cytoplasm</location>
    </subcellularLocation>
</comment>
<comment type="similarity">
    <text evidence="6">Belongs to the endonuclease V family.</text>
</comment>
<keyword evidence="6" id="KW-0460">Magnesium</keyword>
<evidence type="ECO:0000256" key="5">
    <source>
        <dbReference type="ARBA" id="ARBA00022801"/>
    </source>
</evidence>
<dbReference type="InterPro" id="IPR007581">
    <property type="entry name" value="Endonuclease-V"/>
</dbReference>
<comment type="caution">
    <text evidence="7">The sequence shown here is derived from an EMBL/GenBank/DDBJ whole genome shotgun (WGS) entry which is preliminary data.</text>
</comment>
<gene>
    <name evidence="6" type="primary">nfi</name>
    <name evidence="7" type="ORF">H4W34_004681</name>
</gene>
<comment type="function">
    <text evidence="6">DNA repair enzyme involved in the repair of deaminated bases. Selectively cleaves double-stranded DNA at the second phosphodiester bond 3' to a deoxyinosine leaving behind the intact lesion on the nicked DNA.</text>
</comment>
<reference evidence="7 8" key="1">
    <citation type="submission" date="2020-10" db="EMBL/GenBank/DDBJ databases">
        <title>Sequencing the genomes of 1000 actinobacteria strains.</title>
        <authorList>
            <person name="Klenk H.-P."/>
        </authorList>
    </citation>
    <scope>NUCLEOTIDE SEQUENCE [LARGE SCALE GENOMIC DNA]</scope>
    <source>
        <strain evidence="7 8">DSM 46744</strain>
    </source>
</reference>
<feature type="binding site" evidence="6">
    <location>
        <position position="44"/>
    </location>
    <ligand>
        <name>Mg(2+)</name>
        <dbReference type="ChEBI" id="CHEBI:18420"/>
    </ligand>
</feature>
<evidence type="ECO:0000313" key="7">
    <source>
        <dbReference type="EMBL" id="MBE1534848.1"/>
    </source>
</evidence>
<accession>A0ABR9JWA2</accession>
<evidence type="ECO:0000313" key="8">
    <source>
        <dbReference type="Proteomes" id="UP000627838"/>
    </source>
</evidence>
<keyword evidence="6" id="KW-0479">Metal-binding</keyword>
<keyword evidence="8" id="KW-1185">Reference proteome</keyword>
<dbReference type="EMBL" id="JADBDZ010000001">
    <property type="protein sequence ID" value="MBE1534848.1"/>
    <property type="molecule type" value="Genomic_DNA"/>
</dbReference>
<comment type="cofactor">
    <cofactor evidence="6">
        <name>Mg(2+)</name>
        <dbReference type="ChEBI" id="CHEBI:18420"/>
    </cofactor>
</comment>
<dbReference type="GO" id="GO:0043737">
    <property type="term" value="F:deoxyribonuclease V activity"/>
    <property type="evidence" value="ECO:0007669"/>
    <property type="project" value="UniProtKB-EC"/>
</dbReference>
<dbReference type="Gene3D" id="3.30.2170.10">
    <property type="entry name" value="archaeoglobus fulgidus dsm 4304 superfamily"/>
    <property type="match status" value="1"/>
</dbReference>
<feature type="site" description="Interaction with target DNA" evidence="6">
    <location>
        <position position="86"/>
    </location>
</feature>
<feature type="binding site" evidence="6">
    <location>
        <position position="116"/>
    </location>
    <ligand>
        <name>Mg(2+)</name>
        <dbReference type="ChEBI" id="CHEBI:18420"/>
    </ligand>
</feature>
<organism evidence="7 8">
    <name type="scientific">Actinomadura algeriensis</name>
    <dbReference type="NCBI Taxonomy" id="1679523"/>
    <lineage>
        <taxon>Bacteria</taxon>
        <taxon>Bacillati</taxon>
        <taxon>Actinomycetota</taxon>
        <taxon>Actinomycetes</taxon>
        <taxon>Streptosporangiales</taxon>
        <taxon>Thermomonosporaceae</taxon>
        <taxon>Actinomadura</taxon>
    </lineage>
</organism>
<evidence type="ECO:0000256" key="1">
    <source>
        <dbReference type="ARBA" id="ARBA00004496"/>
    </source>
</evidence>
<keyword evidence="3 6" id="KW-0540">Nuclease</keyword>
<keyword evidence="6" id="KW-0227">DNA damage</keyword>
<sequence>MEVRDLHPWPDTRAEAEAIQDGLRPLLDLDSPGPVRPRTVAGLDVSYAGDGDGTGARLAAAAVVLDAATLRVVEESVAVGTAAFPYIPGLFAFRELPTLVEALRGLRTVPDLLVCDGFGVAHPRRFGLACHVGVLTGLPAIGVGKTAFVGEHATPGPRRGDASPLTDDGEVVGRVLRTQDDVKPVFVSVGHRTGLDDACRIVLELAPDYRLPETTRRADRLSRDALRS</sequence>